<sequence>MEQSSIFIGRNTKPVFDKSCSKYYQKLTPIPTTLIGNQNQVIKIVIGSKNNFYLWKEQNQLEFYETNQTNPKPQKCQLGNEQIKDIKSGVQSHLMLTKSGRVFSLSNKKSDSEKMKSIDFFNDQKIQAIEIIRWSNFFLCWDGSLYVNGKIATKKNKKSTNRPVLFQRNISRVFGGIGSDHFFMTNTKNELYSFGKNNFGELSTGSHFKPKKPKRVQNWNSNEIFQVHCGSFHSVLVTKKGKTYSCGSGDCNGIGKTEYIFKEIPLLKNKKALRVTGGNQMTFLLTSENEIFFWRMKKLPEKLILPKMYHNSMTPIDFSCGTTSLFVYPNNQNSDLFQDQRNMFESKKYCDSELKIRSFWDVKNEKENHIETIPIHKLIVEFRTGLKIDFIQKMISQKDFCKKEINLFLEWIYYDKLENIPIIKKIFNYLTINFPPKNTLEDDFKKLYLDESSKDFYILASNNDQENIIEMKDEKDQDDVEKNEIHFVKIPVHKYILLSRSQLFREMFSYLQNSTNEHNIDQIKDYTNKSKESLEILIKYFYTNTIEINEKFNTEKIIEELKDSVEYYRLNQTSNFTLKLNRFQKSRSLMN</sequence>
<feature type="repeat" description="RCC1" evidence="2">
    <location>
        <begin position="189"/>
        <end position="240"/>
    </location>
</feature>
<dbReference type="Gene3D" id="3.30.710.10">
    <property type="entry name" value="Potassium Channel Kv1.1, Chain A"/>
    <property type="match status" value="1"/>
</dbReference>
<dbReference type="PANTHER" id="PTHR22872">
    <property type="entry name" value="BTK-BINDING PROTEIN-RELATED"/>
    <property type="match status" value="1"/>
</dbReference>
<accession>A0ABQ8Y9J4</accession>
<feature type="repeat" description="RCC1" evidence="2">
    <location>
        <begin position="241"/>
        <end position="288"/>
    </location>
</feature>
<dbReference type="EMBL" id="JAOAOG010000193">
    <property type="protein sequence ID" value="KAJ6241441.1"/>
    <property type="molecule type" value="Genomic_DNA"/>
</dbReference>
<dbReference type="PANTHER" id="PTHR22872:SF10">
    <property type="entry name" value="ULTRAVIOLET-B RECEPTOR UVR8"/>
    <property type="match status" value="1"/>
</dbReference>
<evidence type="ECO:0000313" key="5">
    <source>
        <dbReference type="Proteomes" id="UP001150062"/>
    </source>
</evidence>
<gene>
    <name evidence="4" type="ORF">M0813_23228</name>
</gene>
<dbReference type="PROSITE" id="PS50012">
    <property type="entry name" value="RCC1_3"/>
    <property type="match status" value="2"/>
</dbReference>
<evidence type="ECO:0000313" key="4">
    <source>
        <dbReference type="EMBL" id="KAJ6241441.1"/>
    </source>
</evidence>
<dbReference type="Gene3D" id="2.130.10.30">
    <property type="entry name" value="Regulator of chromosome condensation 1/beta-lactamase-inhibitor protein II"/>
    <property type="match status" value="1"/>
</dbReference>
<dbReference type="SUPFAM" id="SSF50985">
    <property type="entry name" value="RCC1/BLIP-II"/>
    <property type="match status" value="1"/>
</dbReference>
<evidence type="ECO:0000259" key="3">
    <source>
        <dbReference type="PROSITE" id="PS50097"/>
    </source>
</evidence>
<protein>
    <submittedName>
        <fullName evidence="4">Btk-binding protein-related</fullName>
    </submittedName>
</protein>
<dbReference type="CDD" id="cd18186">
    <property type="entry name" value="BTB_POZ_ZBTB_KLHL-like"/>
    <property type="match status" value="1"/>
</dbReference>
<dbReference type="InterPro" id="IPR009091">
    <property type="entry name" value="RCC1/BLIP-II"/>
</dbReference>
<dbReference type="InterPro" id="IPR000408">
    <property type="entry name" value="Reg_chr_condens"/>
</dbReference>
<dbReference type="InterPro" id="IPR011333">
    <property type="entry name" value="SKP1/BTB/POZ_sf"/>
</dbReference>
<keyword evidence="1" id="KW-0677">Repeat</keyword>
<comment type="caution">
    <text evidence="4">The sequence shown here is derived from an EMBL/GenBank/DDBJ whole genome shotgun (WGS) entry which is preliminary data.</text>
</comment>
<organism evidence="4 5">
    <name type="scientific">Anaeramoeba flamelloides</name>
    <dbReference type="NCBI Taxonomy" id="1746091"/>
    <lineage>
        <taxon>Eukaryota</taxon>
        <taxon>Metamonada</taxon>
        <taxon>Anaeramoebidae</taxon>
        <taxon>Anaeramoeba</taxon>
    </lineage>
</organism>
<dbReference type="InterPro" id="IPR051625">
    <property type="entry name" value="Signaling_Regulatory_Domain"/>
</dbReference>
<name>A0ABQ8Y9J4_9EUKA</name>
<feature type="domain" description="BTB" evidence="3">
    <location>
        <begin position="490"/>
        <end position="550"/>
    </location>
</feature>
<dbReference type="SUPFAM" id="SSF54695">
    <property type="entry name" value="POZ domain"/>
    <property type="match status" value="1"/>
</dbReference>
<evidence type="ECO:0000256" key="1">
    <source>
        <dbReference type="ARBA" id="ARBA00022737"/>
    </source>
</evidence>
<reference evidence="4" key="1">
    <citation type="submission" date="2022-08" db="EMBL/GenBank/DDBJ databases">
        <title>Novel sulfate-reducing endosymbionts in the free-living metamonad Anaeramoeba.</title>
        <authorList>
            <person name="Jerlstrom-Hultqvist J."/>
            <person name="Cepicka I."/>
            <person name="Gallot-Lavallee L."/>
            <person name="Salas-Leiva D."/>
            <person name="Curtis B.A."/>
            <person name="Zahonova K."/>
            <person name="Pipaliya S."/>
            <person name="Dacks J."/>
            <person name="Roger A.J."/>
        </authorList>
    </citation>
    <scope>NUCLEOTIDE SEQUENCE</scope>
    <source>
        <strain evidence="4">Schooner1</strain>
    </source>
</reference>
<dbReference type="PROSITE" id="PS50097">
    <property type="entry name" value="BTB"/>
    <property type="match status" value="1"/>
</dbReference>
<evidence type="ECO:0000256" key="2">
    <source>
        <dbReference type="PROSITE-ProRule" id="PRU00235"/>
    </source>
</evidence>
<dbReference type="InterPro" id="IPR000210">
    <property type="entry name" value="BTB/POZ_dom"/>
</dbReference>
<keyword evidence="5" id="KW-1185">Reference proteome</keyword>
<dbReference type="Pfam" id="PF00651">
    <property type="entry name" value="BTB"/>
    <property type="match status" value="1"/>
</dbReference>
<dbReference type="Pfam" id="PF00415">
    <property type="entry name" value="RCC1"/>
    <property type="match status" value="1"/>
</dbReference>
<dbReference type="Proteomes" id="UP001150062">
    <property type="component" value="Unassembled WGS sequence"/>
</dbReference>
<proteinExistence type="predicted"/>